<dbReference type="CDD" id="cd06222">
    <property type="entry name" value="RNase_H_like"/>
    <property type="match status" value="1"/>
</dbReference>
<dbReference type="InterPro" id="IPR044730">
    <property type="entry name" value="RNase_H-like_dom_plant"/>
</dbReference>
<accession>A0A5C7IZX3</accession>
<dbReference type="PANTHER" id="PTHR47723">
    <property type="entry name" value="OS05G0353850 PROTEIN"/>
    <property type="match status" value="1"/>
</dbReference>
<feature type="compositionally biased region" description="Low complexity" evidence="1">
    <location>
        <begin position="260"/>
        <end position="273"/>
    </location>
</feature>
<evidence type="ECO:0000313" key="4">
    <source>
        <dbReference type="Proteomes" id="UP000323000"/>
    </source>
</evidence>
<dbReference type="InterPro" id="IPR002156">
    <property type="entry name" value="RNaseH_domain"/>
</dbReference>
<dbReference type="Proteomes" id="UP000323000">
    <property type="component" value="Chromosome 1"/>
</dbReference>
<sequence length="493" mass="55039">MPQLLPHHITSCTWRPPSSLWIKVNIDGCSKGNPGAGACSGVFRDDKANFKGGFSLFIGHCTSFVAEMKAVIFAINIALEHGFRWRNSNKGHGKVRYRLYGFPWAIEVWAMEAVDTLIDEFGNRLQHTLPRMRRWTMYKRPQNCVKIISDIEANIRAGKVLEELKATDDEAGVDYWVGVNFDMFMGPQFIPLVEIKEKNELLDTGDDGDNGDDGDDGGDGGDGGDRGDGDDGAPIGFTPGYTPTLPEGMVDPPPPPHPPRSSYMQPPSPMSSRQEPRSRGGDRINDLLEAVKALPDLLEDVVKQEVSQLSGVLRGLMQEIRSTRGQNSNEAPLTNVRDQSLHVEQEAVGPSGEKAVDVNVSTEQKVAPSREKEVDEEGLLSGDVRHIDAYMSLLVKMMESDPDEHRHSYTKVKVDWNRIIEADNEVGFSFDALAHECSVDWIEYGCGNRPGWGQPWWLYTQDVMILDQTVFFGVADIHDQHRNYWLWRSALGT</sequence>
<dbReference type="InterPro" id="IPR036397">
    <property type="entry name" value="RNaseH_sf"/>
</dbReference>
<evidence type="ECO:0000259" key="2">
    <source>
        <dbReference type="Pfam" id="PF13456"/>
    </source>
</evidence>
<dbReference type="OrthoDB" id="1001042at2759"/>
<gene>
    <name evidence="3" type="ORF">EZV62_002711</name>
</gene>
<dbReference type="InterPro" id="IPR053151">
    <property type="entry name" value="RNase_H-like"/>
</dbReference>
<feature type="domain" description="RNase H type-1" evidence="2">
    <location>
        <begin position="25"/>
        <end position="84"/>
    </location>
</feature>
<feature type="region of interest" description="Disordered" evidence="1">
    <location>
        <begin position="202"/>
        <end position="281"/>
    </location>
</feature>
<evidence type="ECO:0000256" key="1">
    <source>
        <dbReference type="SAM" id="MobiDB-lite"/>
    </source>
</evidence>
<dbReference type="EMBL" id="VAHF01000001">
    <property type="protein sequence ID" value="TXG74132.1"/>
    <property type="molecule type" value="Genomic_DNA"/>
</dbReference>
<dbReference type="InterPro" id="IPR012337">
    <property type="entry name" value="RNaseH-like_sf"/>
</dbReference>
<dbReference type="Gene3D" id="3.30.420.10">
    <property type="entry name" value="Ribonuclease H-like superfamily/Ribonuclease H"/>
    <property type="match status" value="1"/>
</dbReference>
<dbReference type="AlphaFoldDB" id="A0A5C7IZX3"/>
<comment type="caution">
    <text evidence="3">The sequence shown here is derived from an EMBL/GenBank/DDBJ whole genome shotgun (WGS) entry which is preliminary data.</text>
</comment>
<proteinExistence type="predicted"/>
<evidence type="ECO:0000313" key="3">
    <source>
        <dbReference type="EMBL" id="TXG74132.1"/>
    </source>
</evidence>
<dbReference type="SUPFAM" id="SSF53098">
    <property type="entry name" value="Ribonuclease H-like"/>
    <property type="match status" value="1"/>
</dbReference>
<organism evidence="3 4">
    <name type="scientific">Acer yangbiense</name>
    <dbReference type="NCBI Taxonomy" id="1000413"/>
    <lineage>
        <taxon>Eukaryota</taxon>
        <taxon>Viridiplantae</taxon>
        <taxon>Streptophyta</taxon>
        <taxon>Embryophyta</taxon>
        <taxon>Tracheophyta</taxon>
        <taxon>Spermatophyta</taxon>
        <taxon>Magnoliopsida</taxon>
        <taxon>eudicotyledons</taxon>
        <taxon>Gunneridae</taxon>
        <taxon>Pentapetalae</taxon>
        <taxon>rosids</taxon>
        <taxon>malvids</taxon>
        <taxon>Sapindales</taxon>
        <taxon>Sapindaceae</taxon>
        <taxon>Hippocastanoideae</taxon>
        <taxon>Acereae</taxon>
        <taxon>Acer</taxon>
    </lineage>
</organism>
<name>A0A5C7IZX3_9ROSI</name>
<dbReference type="Pfam" id="PF13456">
    <property type="entry name" value="RVT_3"/>
    <property type="match status" value="1"/>
</dbReference>
<dbReference type="PANTHER" id="PTHR47723:SF23">
    <property type="entry name" value="REVERSE TRANSCRIPTASE-LIKE PROTEIN"/>
    <property type="match status" value="1"/>
</dbReference>
<dbReference type="GO" id="GO:0003676">
    <property type="term" value="F:nucleic acid binding"/>
    <property type="evidence" value="ECO:0007669"/>
    <property type="project" value="InterPro"/>
</dbReference>
<reference evidence="4" key="1">
    <citation type="journal article" date="2019" name="Gigascience">
        <title>De novo genome assembly of the endangered Acer yangbiense, a plant species with extremely small populations endemic to Yunnan Province, China.</title>
        <authorList>
            <person name="Yang J."/>
            <person name="Wariss H.M."/>
            <person name="Tao L."/>
            <person name="Zhang R."/>
            <person name="Yun Q."/>
            <person name="Hollingsworth P."/>
            <person name="Dao Z."/>
            <person name="Luo G."/>
            <person name="Guo H."/>
            <person name="Ma Y."/>
            <person name="Sun W."/>
        </authorList>
    </citation>
    <scope>NUCLEOTIDE SEQUENCE [LARGE SCALE GENOMIC DNA]</scope>
    <source>
        <strain evidence="4">cv. Malutang</strain>
    </source>
</reference>
<feature type="compositionally biased region" description="Acidic residues" evidence="1">
    <location>
        <begin position="203"/>
        <end position="219"/>
    </location>
</feature>
<dbReference type="GO" id="GO:0004523">
    <property type="term" value="F:RNA-DNA hybrid ribonuclease activity"/>
    <property type="evidence" value="ECO:0007669"/>
    <property type="project" value="InterPro"/>
</dbReference>
<keyword evidence="4" id="KW-1185">Reference proteome</keyword>
<protein>
    <recommendedName>
        <fullName evidence="2">RNase H type-1 domain-containing protein</fullName>
    </recommendedName>
</protein>